<dbReference type="Gene3D" id="3.40.50.300">
    <property type="entry name" value="P-loop containing nucleotide triphosphate hydrolases"/>
    <property type="match status" value="1"/>
</dbReference>
<evidence type="ECO:0000313" key="1">
    <source>
        <dbReference type="EMBL" id="OWT55262.1"/>
    </source>
</evidence>
<dbReference type="InterPro" id="IPR027417">
    <property type="entry name" value="P-loop_NTPase"/>
</dbReference>
<comment type="caution">
    <text evidence="1">The sequence shown here is derived from an EMBL/GenBank/DDBJ whole genome shotgun (WGS) entry which is preliminary data.</text>
</comment>
<dbReference type="EMBL" id="NJIH01000013">
    <property type="protein sequence ID" value="OWT55262.1"/>
    <property type="molecule type" value="Genomic_DNA"/>
</dbReference>
<evidence type="ECO:0000313" key="2">
    <source>
        <dbReference type="Proteomes" id="UP000214603"/>
    </source>
</evidence>
<protein>
    <submittedName>
        <fullName evidence="1">Terminase</fullName>
    </submittedName>
</protein>
<dbReference type="OrthoDB" id="5440754at2"/>
<name>A0A225M3L1_9BURK</name>
<accession>A0A225M3L1</accession>
<organism evidence="1 2">
    <name type="scientific">Candidimonas nitroreducens</name>
    <dbReference type="NCBI Taxonomy" id="683354"/>
    <lineage>
        <taxon>Bacteria</taxon>
        <taxon>Pseudomonadati</taxon>
        <taxon>Pseudomonadota</taxon>
        <taxon>Betaproteobacteria</taxon>
        <taxon>Burkholderiales</taxon>
        <taxon>Alcaligenaceae</taxon>
        <taxon>Candidimonas</taxon>
    </lineage>
</organism>
<dbReference type="RefSeq" id="WP_088605449.1">
    <property type="nucleotide sequence ID" value="NZ_NJIH01000013.1"/>
</dbReference>
<dbReference type="Gene3D" id="3.30.420.280">
    <property type="match status" value="1"/>
</dbReference>
<gene>
    <name evidence="1" type="ORF">CEY11_21365</name>
</gene>
<dbReference type="Proteomes" id="UP000214603">
    <property type="component" value="Unassembled WGS sequence"/>
</dbReference>
<keyword evidence="2" id="KW-1185">Reference proteome</keyword>
<sequence length="462" mass="51671">MSGTIVTNYTAPPTIARFMASDAPVRLLLGPIGSGKSTGNIIEIARRARQQSPGRDGIRRTRWAIVRSTKQQLKDTTLKSWLEWFPDGVAGRWHESNMTYTLRFGDVVAEVMFRALDDPEDVRRLLSLELTGAFVNEARETPLEIITALRSRVGRYPSKKEGGPTWYGLIMDTNPPSTDHWVYEKFEQEKPAGWEIFKQPGSLDPAAENLENLPATYYQDLMEGADEDWINVHVHAKYGRSKAGLPVYEKTFVPDFHTRDELNVVGGTPVIIGMDFGRTPAAALYQRDARGRVLLQDELVSENMGLERFIDLKVRPLLADRYPGFRVAIAGDPAGWAKSQINEQSCADIIKAMGYVAVRPPTNDIAPRLGAVEKLLAQQIDGEAMFLINKSRCPTIVAGFEHGYRYKRKRDGQYEETPEKNRFSHPHDAVQYGALVVDAAGDLAKGLGAVRVVQQVDMRGWV</sequence>
<proteinExistence type="predicted"/>
<reference evidence="2" key="1">
    <citation type="submission" date="2017-06" db="EMBL/GenBank/DDBJ databases">
        <title>Herbaspirillum phytohormonus sp. nov., isolated from the root nodule of Robinia pseudoacacia in lead-zinc mine.</title>
        <authorList>
            <person name="Fan M."/>
            <person name="Lin Y."/>
        </authorList>
    </citation>
    <scope>NUCLEOTIDE SEQUENCE [LARGE SCALE GENOMIC DNA]</scope>
    <source>
        <strain evidence="2">SC-089</strain>
    </source>
</reference>
<dbReference type="AlphaFoldDB" id="A0A225M3L1"/>